<reference evidence="2" key="2">
    <citation type="submission" date="2023-11" db="UniProtKB">
        <authorList>
            <consortium name="WormBaseParasite"/>
        </authorList>
    </citation>
    <scope>IDENTIFICATION</scope>
</reference>
<protein>
    <recommendedName>
        <fullName evidence="3">Reverse transcriptase domain-containing protein</fullName>
    </recommendedName>
</protein>
<dbReference type="WBParaSite" id="TREG1_1700.1">
    <property type="protein sequence ID" value="TREG1_1700.1"/>
    <property type="gene ID" value="TREG1_1700"/>
</dbReference>
<proteinExistence type="predicted"/>
<dbReference type="Proteomes" id="UP000050795">
    <property type="component" value="Unassembled WGS sequence"/>
</dbReference>
<organism evidence="1 2">
    <name type="scientific">Trichobilharzia regenti</name>
    <name type="common">Nasal bird schistosome</name>
    <dbReference type="NCBI Taxonomy" id="157069"/>
    <lineage>
        <taxon>Eukaryota</taxon>
        <taxon>Metazoa</taxon>
        <taxon>Spiralia</taxon>
        <taxon>Lophotrochozoa</taxon>
        <taxon>Platyhelminthes</taxon>
        <taxon>Trematoda</taxon>
        <taxon>Digenea</taxon>
        <taxon>Strigeidida</taxon>
        <taxon>Schistosomatoidea</taxon>
        <taxon>Schistosomatidae</taxon>
        <taxon>Trichobilharzia</taxon>
    </lineage>
</organism>
<evidence type="ECO:0000313" key="1">
    <source>
        <dbReference type="Proteomes" id="UP000050795"/>
    </source>
</evidence>
<name>A0AA85J8F1_TRIRE</name>
<keyword evidence="1" id="KW-1185">Reference proteome</keyword>
<accession>A0AA85J8F1</accession>
<sequence length="128" mass="14343">MTPEVFKYGGDSLLSGLTEVLGSVWESEVPSGWCKSLIIPIYKKEDKSSCDNHRGISLTNIVSKVLGSIIMRRLSGPQEAQTRESQAGFRPGRGCIDHIFTLRQTLEHRNSYRRPTVIIFLDLKAALH</sequence>
<evidence type="ECO:0008006" key="3">
    <source>
        <dbReference type="Google" id="ProtNLM"/>
    </source>
</evidence>
<dbReference type="PANTHER" id="PTHR19446">
    <property type="entry name" value="REVERSE TRANSCRIPTASES"/>
    <property type="match status" value="1"/>
</dbReference>
<reference evidence="1" key="1">
    <citation type="submission" date="2022-06" db="EMBL/GenBank/DDBJ databases">
        <authorList>
            <person name="Berger JAMES D."/>
            <person name="Berger JAMES D."/>
        </authorList>
    </citation>
    <scope>NUCLEOTIDE SEQUENCE [LARGE SCALE GENOMIC DNA]</scope>
</reference>
<dbReference type="AlphaFoldDB" id="A0AA85J8F1"/>
<evidence type="ECO:0000313" key="2">
    <source>
        <dbReference type="WBParaSite" id="TREG1_1700.1"/>
    </source>
</evidence>